<proteinExistence type="predicted"/>
<comment type="caution">
    <text evidence="7">The sequence shown here is derived from an EMBL/GenBank/DDBJ whole genome shotgun (WGS) entry which is preliminary data.</text>
</comment>
<dbReference type="InterPro" id="IPR010445">
    <property type="entry name" value="LapA_dom"/>
</dbReference>
<dbReference type="GO" id="GO:0005886">
    <property type="term" value="C:plasma membrane"/>
    <property type="evidence" value="ECO:0007669"/>
    <property type="project" value="InterPro"/>
</dbReference>
<keyword evidence="2 5" id="KW-0812">Transmembrane</keyword>
<dbReference type="RefSeq" id="WP_178933842.1">
    <property type="nucleotide sequence ID" value="NZ_JACBAZ010000007.1"/>
</dbReference>
<evidence type="ECO:0000256" key="2">
    <source>
        <dbReference type="ARBA" id="ARBA00022692"/>
    </source>
</evidence>
<sequence length="69" mass="7659">MDAKKIKLIVSAVVVLLLGVIVFQNYQEVTVQVLMASITMPLAILLLLTFAIGLTLGWLFKLFRASPRK</sequence>
<keyword evidence="8" id="KW-1185">Reference proteome</keyword>
<feature type="transmembrane region" description="Helical" evidence="5">
    <location>
        <begin position="7"/>
        <end position="26"/>
    </location>
</feature>
<evidence type="ECO:0000256" key="5">
    <source>
        <dbReference type="SAM" id="Phobius"/>
    </source>
</evidence>
<evidence type="ECO:0000313" key="8">
    <source>
        <dbReference type="Proteomes" id="UP000557872"/>
    </source>
</evidence>
<dbReference type="Proteomes" id="UP000557872">
    <property type="component" value="Unassembled WGS sequence"/>
</dbReference>
<evidence type="ECO:0000256" key="3">
    <source>
        <dbReference type="ARBA" id="ARBA00022989"/>
    </source>
</evidence>
<gene>
    <name evidence="7" type="ORF">HW115_15415</name>
</gene>
<organism evidence="7 8">
    <name type="scientific">Oceaniferula marina</name>
    <dbReference type="NCBI Taxonomy" id="2748318"/>
    <lineage>
        <taxon>Bacteria</taxon>
        <taxon>Pseudomonadati</taxon>
        <taxon>Verrucomicrobiota</taxon>
        <taxon>Verrucomicrobiia</taxon>
        <taxon>Verrucomicrobiales</taxon>
        <taxon>Verrucomicrobiaceae</taxon>
        <taxon>Oceaniferula</taxon>
    </lineage>
</organism>
<evidence type="ECO:0000259" key="6">
    <source>
        <dbReference type="Pfam" id="PF06305"/>
    </source>
</evidence>
<name>A0A851GME1_9BACT</name>
<evidence type="ECO:0000256" key="1">
    <source>
        <dbReference type="ARBA" id="ARBA00022475"/>
    </source>
</evidence>
<feature type="domain" description="Lipopolysaccharide assembly protein A" evidence="6">
    <location>
        <begin position="24"/>
        <end position="63"/>
    </location>
</feature>
<keyword evidence="4 5" id="KW-0472">Membrane</keyword>
<evidence type="ECO:0000313" key="7">
    <source>
        <dbReference type="EMBL" id="NWK57011.1"/>
    </source>
</evidence>
<keyword evidence="1" id="KW-1003">Cell membrane</keyword>
<protein>
    <submittedName>
        <fullName evidence="7">LapA family protein</fullName>
    </submittedName>
</protein>
<dbReference type="AlphaFoldDB" id="A0A851GME1"/>
<accession>A0A851GME1</accession>
<dbReference type="Pfam" id="PF06305">
    <property type="entry name" value="LapA_dom"/>
    <property type="match status" value="1"/>
</dbReference>
<reference evidence="7 8" key="1">
    <citation type="submission" date="2020-07" db="EMBL/GenBank/DDBJ databases">
        <title>Roseicoccus Jingziensis gen. nov., sp. nov., isolated from coastal seawater.</title>
        <authorList>
            <person name="Feng X."/>
        </authorList>
    </citation>
    <scope>NUCLEOTIDE SEQUENCE [LARGE SCALE GENOMIC DNA]</scope>
    <source>
        <strain evidence="7 8">N1E253</strain>
    </source>
</reference>
<dbReference type="EMBL" id="JACBAZ010000007">
    <property type="protein sequence ID" value="NWK57011.1"/>
    <property type="molecule type" value="Genomic_DNA"/>
</dbReference>
<keyword evidence="3 5" id="KW-1133">Transmembrane helix</keyword>
<evidence type="ECO:0000256" key="4">
    <source>
        <dbReference type="ARBA" id="ARBA00023136"/>
    </source>
</evidence>
<feature type="transmembrane region" description="Helical" evidence="5">
    <location>
        <begin position="38"/>
        <end position="60"/>
    </location>
</feature>